<sequence>MYARLRVAKAGFERTMAAPRRTTGAWLWLPVFGESSQRGSLALTTRWRCSGC</sequence>
<evidence type="ECO:0000313" key="1">
    <source>
        <dbReference type="EMBL" id="MCY1014014.1"/>
    </source>
</evidence>
<dbReference type="EMBL" id="JAPNKE010000002">
    <property type="protein sequence ID" value="MCY1014014.1"/>
    <property type="molecule type" value="Genomic_DNA"/>
</dbReference>
<dbReference type="Proteomes" id="UP001150924">
    <property type="component" value="Unassembled WGS sequence"/>
</dbReference>
<accession>A0A9X3F107</accession>
<evidence type="ECO:0000313" key="2">
    <source>
        <dbReference type="Proteomes" id="UP001150924"/>
    </source>
</evidence>
<name>A0A9X3F107_9BACT</name>
<reference evidence="1" key="1">
    <citation type="submission" date="2022-11" db="EMBL/GenBank/DDBJ databases">
        <title>Minimal conservation of predation-associated metabolite biosynthetic gene clusters underscores biosynthetic potential of Myxococcota including descriptions for ten novel species: Archangium lansinium sp. nov., Myxococcus landrumus sp. nov., Nannocystis bai.</title>
        <authorList>
            <person name="Ahearne A."/>
            <person name="Stevens C."/>
            <person name="Phillips K."/>
        </authorList>
    </citation>
    <scope>NUCLEOTIDE SEQUENCE</scope>
    <source>
        <strain evidence="1">Na p29</strain>
    </source>
</reference>
<dbReference type="AlphaFoldDB" id="A0A9X3F107"/>
<gene>
    <name evidence="1" type="ORF">OV079_52535</name>
</gene>
<organism evidence="1 2">
    <name type="scientific">Nannocystis pusilla</name>
    <dbReference type="NCBI Taxonomy" id="889268"/>
    <lineage>
        <taxon>Bacteria</taxon>
        <taxon>Pseudomonadati</taxon>
        <taxon>Myxococcota</taxon>
        <taxon>Polyangia</taxon>
        <taxon>Nannocystales</taxon>
        <taxon>Nannocystaceae</taxon>
        <taxon>Nannocystis</taxon>
    </lineage>
</organism>
<keyword evidence="2" id="KW-1185">Reference proteome</keyword>
<proteinExistence type="predicted"/>
<protein>
    <submittedName>
        <fullName evidence="1">Uncharacterized protein</fullName>
    </submittedName>
</protein>
<comment type="caution">
    <text evidence="1">The sequence shown here is derived from an EMBL/GenBank/DDBJ whole genome shotgun (WGS) entry which is preliminary data.</text>
</comment>